<dbReference type="InterPro" id="IPR050570">
    <property type="entry name" value="Cell_wall_metabolism_enzyme"/>
</dbReference>
<dbReference type="EC" id="3.4.24.75" evidence="4"/>
<dbReference type="Pfam" id="PF01551">
    <property type="entry name" value="Peptidase_M23"/>
    <property type="match status" value="1"/>
</dbReference>
<feature type="domain" description="M23ase beta-sheet core" evidence="6">
    <location>
        <begin position="171"/>
        <end position="261"/>
    </location>
</feature>
<organism evidence="7 8">
    <name type="scientific">Salinicoccus kekensis</name>
    <dbReference type="NCBI Taxonomy" id="714307"/>
    <lineage>
        <taxon>Bacteria</taxon>
        <taxon>Bacillati</taxon>
        <taxon>Bacillota</taxon>
        <taxon>Bacilli</taxon>
        <taxon>Bacillales</taxon>
        <taxon>Staphylococcaceae</taxon>
        <taxon>Salinicoccus</taxon>
    </lineage>
</organism>
<dbReference type="EMBL" id="OBQF01000005">
    <property type="protein sequence ID" value="SOC43942.1"/>
    <property type="molecule type" value="Genomic_DNA"/>
</dbReference>
<dbReference type="AlphaFoldDB" id="A0A285UQ34"/>
<dbReference type="Proteomes" id="UP000219412">
    <property type="component" value="Unassembled WGS sequence"/>
</dbReference>
<dbReference type="CDD" id="cd12797">
    <property type="entry name" value="M23_peptidase"/>
    <property type="match status" value="1"/>
</dbReference>
<dbReference type="RefSeq" id="WP_097042003.1">
    <property type="nucleotide sequence ID" value="NZ_OBQF01000005.1"/>
</dbReference>
<evidence type="ECO:0000313" key="7">
    <source>
        <dbReference type="EMBL" id="SOC43942.1"/>
    </source>
</evidence>
<keyword evidence="5" id="KW-0645">Protease</keyword>
<dbReference type="SUPFAM" id="SSF51261">
    <property type="entry name" value="Duplicated hybrid motif"/>
    <property type="match status" value="1"/>
</dbReference>
<dbReference type="PANTHER" id="PTHR21666">
    <property type="entry name" value="PEPTIDASE-RELATED"/>
    <property type="match status" value="1"/>
</dbReference>
<keyword evidence="5" id="KW-0482">Metalloprotease</keyword>
<proteinExistence type="inferred from homology"/>
<evidence type="ECO:0000256" key="2">
    <source>
        <dbReference type="ARBA" id="ARBA00001947"/>
    </source>
</evidence>
<evidence type="ECO:0000256" key="5">
    <source>
        <dbReference type="ARBA" id="ARBA00023049"/>
    </source>
</evidence>
<evidence type="ECO:0000259" key="6">
    <source>
        <dbReference type="Pfam" id="PF01551"/>
    </source>
</evidence>
<dbReference type="InterPro" id="IPR011055">
    <property type="entry name" value="Dup_hybrid_motif"/>
</dbReference>
<evidence type="ECO:0000256" key="3">
    <source>
        <dbReference type="ARBA" id="ARBA00006646"/>
    </source>
</evidence>
<reference evidence="8" key="1">
    <citation type="submission" date="2017-08" db="EMBL/GenBank/DDBJ databases">
        <authorList>
            <person name="Varghese N."/>
            <person name="Submissions S."/>
        </authorList>
    </citation>
    <scope>NUCLEOTIDE SEQUENCE [LARGE SCALE GENOMIC DNA]</scope>
    <source>
        <strain evidence="8">DSM 23173</strain>
    </source>
</reference>
<dbReference type="GO" id="GO:0004222">
    <property type="term" value="F:metalloendopeptidase activity"/>
    <property type="evidence" value="ECO:0007669"/>
    <property type="project" value="TreeGrafter"/>
</dbReference>
<protein>
    <recommendedName>
        <fullName evidence="4">lysostaphin</fullName>
        <ecNumber evidence="4">3.4.24.75</ecNumber>
    </recommendedName>
</protein>
<evidence type="ECO:0000313" key="8">
    <source>
        <dbReference type="Proteomes" id="UP000219412"/>
    </source>
</evidence>
<evidence type="ECO:0000256" key="1">
    <source>
        <dbReference type="ARBA" id="ARBA00001667"/>
    </source>
</evidence>
<sequence length="331" mass="39151">MFKYDIEYVKDNFGEVFLNDEPINIYNLCIKEFREMITLREFEELVESFNQGVQYYYLEEKSYLNGNMHFIWIDDKNEKIISVVFDNLRNIHRIIVKNYVKFPETDNLETDISYTMPIEEQWTVIWGGKNEFLNYHYLHEPQRYAYDLVIMNDECTFENNSIKNENFYAFNKNIISPAEGKVREIVNDIHDNIPGEMNETDPFGNYVIIEHAENEYSLIAHFKQFTIIVKEGEYIEKGQQLGLCGNSGNSSEPHIHFQVMDSPDLYNCCSLPIRFSNGTKPIQGDYVAQSLNINENNLEENRMDKWDKTEVTLSLLDYILMIPRFIGQFLK</sequence>
<comment type="cofactor">
    <cofactor evidence="2">
        <name>Zn(2+)</name>
        <dbReference type="ChEBI" id="CHEBI:29105"/>
    </cofactor>
</comment>
<dbReference type="PANTHER" id="PTHR21666:SF270">
    <property type="entry name" value="MUREIN HYDROLASE ACTIVATOR ENVC"/>
    <property type="match status" value="1"/>
</dbReference>
<gene>
    <name evidence="7" type="ORF">SAMN05878391_2194</name>
</gene>
<dbReference type="OrthoDB" id="9809488at2"/>
<dbReference type="GO" id="GO:0006508">
    <property type="term" value="P:proteolysis"/>
    <property type="evidence" value="ECO:0007669"/>
    <property type="project" value="UniProtKB-KW"/>
</dbReference>
<accession>A0A285UQ34</accession>
<keyword evidence="5" id="KW-0378">Hydrolase</keyword>
<dbReference type="InterPro" id="IPR016047">
    <property type="entry name" value="M23ase_b-sheet_dom"/>
</dbReference>
<keyword evidence="8" id="KW-1185">Reference proteome</keyword>
<dbReference type="Gene3D" id="2.70.70.10">
    <property type="entry name" value="Glucose Permease (Domain IIA)"/>
    <property type="match status" value="1"/>
</dbReference>
<comment type="catalytic activity">
    <reaction evidence="1">
        <text>Hydrolysis of the -Gly-|-Gly- bond in the pentaglycine inter-peptide link joining staphylococcal cell wall peptidoglycans.</text>
        <dbReference type="EC" id="3.4.24.75"/>
    </reaction>
</comment>
<name>A0A285UQ34_9STAP</name>
<comment type="similarity">
    <text evidence="3">Belongs to the peptidase M23B family.</text>
</comment>
<evidence type="ECO:0000256" key="4">
    <source>
        <dbReference type="ARBA" id="ARBA00012322"/>
    </source>
</evidence>